<dbReference type="EMBL" id="ANHY01000021">
    <property type="protein sequence ID" value="EKV27038.1"/>
    <property type="molecule type" value="Genomic_DNA"/>
</dbReference>
<dbReference type="Proteomes" id="UP000009881">
    <property type="component" value="Unassembled WGS sequence"/>
</dbReference>
<keyword evidence="2" id="KW-1185">Reference proteome</keyword>
<name>K9H8W3_9PROT</name>
<protein>
    <submittedName>
        <fullName evidence="1">Uncharacterized protein</fullName>
    </submittedName>
</protein>
<proteinExistence type="predicted"/>
<sequence length="63" mass="6580">MVVDGGRASHGGGLRFPCLRPGAWHAGAVVQAPRGQAPRGLTRLIGAGSWSRPYSRFAPALRA</sequence>
<gene>
    <name evidence="1" type="ORF">C882_1967</name>
</gene>
<organism evidence="1 2">
    <name type="scientific">Caenispirillum salinarum AK4</name>
    <dbReference type="NCBI Taxonomy" id="1238182"/>
    <lineage>
        <taxon>Bacteria</taxon>
        <taxon>Pseudomonadati</taxon>
        <taxon>Pseudomonadota</taxon>
        <taxon>Alphaproteobacteria</taxon>
        <taxon>Rhodospirillales</taxon>
        <taxon>Novispirillaceae</taxon>
        <taxon>Caenispirillum</taxon>
    </lineage>
</organism>
<dbReference type="PATRIC" id="fig|1238182.3.peg.3921"/>
<evidence type="ECO:0000313" key="1">
    <source>
        <dbReference type="EMBL" id="EKV27038.1"/>
    </source>
</evidence>
<accession>K9H8W3</accession>
<comment type="caution">
    <text evidence="1">The sequence shown here is derived from an EMBL/GenBank/DDBJ whole genome shotgun (WGS) entry which is preliminary data.</text>
</comment>
<dbReference type="AlphaFoldDB" id="K9H8W3"/>
<reference evidence="1 2" key="1">
    <citation type="journal article" date="2013" name="Genome Announc.">
        <title>Draft Genome Sequence of an Alphaproteobacterium, Caenispirillum salinarum AK4(T), Isolated from a Solar Saltern.</title>
        <authorList>
            <person name="Khatri I."/>
            <person name="Singh A."/>
            <person name="Korpole S."/>
            <person name="Pinnaka A.K."/>
            <person name="Subramanian S."/>
        </authorList>
    </citation>
    <scope>NUCLEOTIDE SEQUENCE [LARGE SCALE GENOMIC DNA]</scope>
    <source>
        <strain evidence="1 2">AK4</strain>
    </source>
</reference>
<evidence type="ECO:0000313" key="2">
    <source>
        <dbReference type="Proteomes" id="UP000009881"/>
    </source>
</evidence>